<feature type="compositionally biased region" description="Low complexity" evidence="1">
    <location>
        <begin position="53"/>
        <end position="63"/>
    </location>
</feature>
<proteinExistence type="predicted"/>
<dbReference type="EMBL" id="JARULZ010000002">
    <property type="protein sequence ID" value="MEH0636488.1"/>
    <property type="molecule type" value="Genomic_DNA"/>
</dbReference>
<comment type="caution">
    <text evidence="2">The sequence shown here is derived from an EMBL/GenBank/DDBJ whole genome shotgun (WGS) entry which is preliminary data.</text>
</comment>
<sequence>MRPGEMGVCGGFVPALPESVAVGWAVTSDRPVTRGDPEDAGEPWGEPTAVRPAGDAGVTGDAGDAGVAEDAWVAARWMSSPARPASGAVSAEPLDVSSMLPTGVSLPTAAAGRTVAARGALEASS</sequence>
<evidence type="ECO:0000313" key="2">
    <source>
        <dbReference type="EMBL" id="MEH0636488.1"/>
    </source>
</evidence>
<reference evidence="2" key="1">
    <citation type="submission" date="2023-04" db="EMBL/GenBank/DDBJ databases">
        <title>Genomic diversity of scab-causing Streptomyces spp. in the province of Quebec, Canada.</title>
        <authorList>
            <person name="Biessy A."/>
            <person name="Cadieux M."/>
            <person name="Ciotola M."/>
            <person name="Filion M."/>
        </authorList>
    </citation>
    <scope>NUCLEOTIDE SEQUENCE</scope>
    <source>
        <strain evidence="2">B21-115</strain>
    </source>
</reference>
<name>A0ABU8AS19_9ACTN</name>
<evidence type="ECO:0000313" key="3">
    <source>
        <dbReference type="Proteomes" id="UP001310290"/>
    </source>
</evidence>
<keyword evidence="3" id="KW-1185">Reference proteome</keyword>
<gene>
    <name evidence="2" type="ORF">QBA35_24675</name>
</gene>
<evidence type="ECO:0000256" key="1">
    <source>
        <dbReference type="SAM" id="MobiDB-lite"/>
    </source>
</evidence>
<protein>
    <submittedName>
        <fullName evidence="2">Uncharacterized protein</fullName>
    </submittedName>
</protein>
<dbReference type="RefSeq" id="WP_334659910.1">
    <property type="nucleotide sequence ID" value="NZ_JARULZ010000002.1"/>
</dbReference>
<organism evidence="2 3">
    <name type="scientific">Streptomyces bottropensis</name>
    <dbReference type="NCBI Taxonomy" id="42235"/>
    <lineage>
        <taxon>Bacteria</taxon>
        <taxon>Bacillati</taxon>
        <taxon>Actinomycetota</taxon>
        <taxon>Actinomycetes</taxon>
        <taxon>Kitasatosporales</taxon>
        <taxon>Streptomycetaceae</taxon>
        <taxon>Streptomyces</taxon>
    </lineage>
</organism>
<dbReference type="Proteomes" id="UP001310290">
    <property type="component" value="Unassembled WGS sequence"/>
</dbReference>
<feature type="region of interest" description="Disordered" evidence="1">
    <location>
        <begin position="28"/>
        <end position="63"/>
    </location>
</feature>
<accession>A0ABU8AS19</accession>